<name>A0AB34J4P2_PRYPA</name>
<gene>
    <name evidence="3" type="ORF">AB1Y20_006253</name>
</gene>
<dbReference type="AlphaFoldDB" id="A0AB34J4P2"/>
<reference evidence="3 4" key="1">
    <citation type="journal article" date="2024" name="Science">
        <title>Giant polyketide synthase enzymes in the biosynthesis of giant marine polyether toxins.</title>
        <authorList>
            <person name="Fallon T.R."/>
            <person name="Shende V.V."/>
            <person name="Wierzbicki I.H."/>
            <person name="Pendleton A.L."/>
            <person name="Watervoot N.F."/>
            <person name="Auber R.P."/>
            <person name="Gonzalez D.J."/>
            <person name="Wisecaver J.H."/>
            <person name="Moore B.S."/>
        </authorList>
    </citation>
    <scope>NUCLEOTIDE SEQUENCE [LARGE SCALE GENOMIC DNA]</scope>
    <source>
        <strain evidence="3 4">12B1</strain>
    </source>
</reference>
<evidence type="ECO:0000256" key="2">
    <source>
        <dbReference type="SAM" id="Phobius"/>
    </source>
</evidence>
<sequence>MAVGPSLAGFCDIVRLVGRGVLGGAPAPPSKGSKVSRSERKAQGSADTARLRREAIVGFGLLGGTLLLIVSSFVVQLGLLSPGPAAPVWLPASSPAALQKALFSGELALIECLGTRRAEPSAALREAAARDMLPAGLKLFTTDCDAPLPSGASLLERLGLRGAGAGPITLLSASPRAHAPSALAKHATRSADALARALATASTPRFVLANSTLDLHRFCLRRKMCLLLLSIGSPDAPTVRRAARAHPTLPLVAINRRTHSVSFADMLPETSRPVLLALKPVVISDMAAAVVAFKGFLESQEDVNLFVASALADELSFRPLNSPPTVASQTSNEDHSKRNLRSIEDPEKAASSSMRELII</sequence>
<dbReference type="EMBL" id="JBGBPQ010000014">
    <property type="protein sequence ID" value="KAL1511454.1"/>
    <property type="molecule type" value="Genomic_DNA"/>
</dbReference>
<organism evidence="3 4">
    <name type="scientific">Prymnesium parvum</name>
    <name type="common">Toxic golden alga</name>
    <dbReference type="NCBI Taxonomy" id="97485"/>
    <lineage>
        <taxon>Eukaryota</taxon>
        <taxon>Haptista</taxon>
        <taxon>Haptophyta</taxon>
        <taxon>Prymnesiophyceae</taxon>
        <taxon>Prymnesiales</taxon>
        <taxon>Prymnesiaceae</taxon>
        <taxon>Prymnesium</taxon>
    </lineage>
</organism>
<comment type="caution">
    <text evidence="3">The sequence shown here is derived from an EMBL/GenBank/DDBJ whole genome shotgun (WGS) entry which is preliminary data.</text>
</comment>
<feature type="compositionally biased region" description="Polar residues" evidence="1">
    <location>
        <begin position="350"/>
        <end position="359"/>
    </location>
</feature>
<dbReference type="Proteomes" id="UP001515480">
    <property type="component" value="Unassembled WGS sequence"/>
</dbReference>
<evidence type="ECO:0000313" key="3">
    <source>
        <dbReference type="EMBL" id="KAL1511454.1"/>
    </source>
</evidence>
<accession>A0AB34J4P2</accession>
<feature type="transmembrane region" description="Helical" evidence="2">
    <location>
        <begin position="55"/>
        <end position="75"/>
    </location>
</feature>
<keyword evidence="2" id="KW-1133">Transmembrane helix</keyword>
<feature type="compositionally biased region" description="Basic and acidic residues" evidence="1">
    <location>
        <begin position="332"/>
        <end position="348"/>
    </location>
</feature>
<keyword evidence="4" id="KW-1185">Reference proteome</keyword>
<evidence type="ECO:0000256" key="1">
    <source>
        <dbReference type="SAM" id="MobiDB-lite"/>
    </source>
</evidence>
<evidence type="ECO:0000313" key="4">
    <source>
        <dbReference type="Proteomes" id="UP001515480"/>
    </source>
</evidence>
<feature type="region of interest" description="Disordered" evidence="1">
    <location>
        <begin position="25"/>
        <end position="46"/>
    </location>
</feature>
<proteinExistence type="predicted"/>
<feature type="region of interest" description="Disordered" evidence="1">
    <location>
        <begin position="322"/>
        <end position="359"/>
    </location>
</feature>
<keyword evidence="2" id="KW-0812">Transmembrane</keyword>
<keyword evidence="2" id="KW-0472">Membrane</keyword>
<protein>
    <submittedName>
        <fullName evidence="3">Uncharacterized protein</fullName>
    </submittedName>
</protein>